<dbReference type="EMBL" id="BAAAYX010000013">
    <property type="protein sequence ID" value="GAA3710207.1"/>
    <property type="molecule type" value="Genomic_DNA"/>
</dbReference>
<dbReference type="Gene3D" id="2.30.110.10">
    <property type="entry name" value="Electron Transport, Fmn-binding Protein, Chain A"/>
    <property type="match status" value="1"/>
</dbReference>
<dbReference type="InterPro" id="IPR002563">
    <property type="entry name" value="Flavin_Rdtase-like_dom"/>
</dbReference>
<dbReference type="Proteomes" id="UP001500051">
    <property type="component" value="Unassembled WGS sequence"/>
</dbReference>
<sequence>MSVRSEEFRHALAHWATGVAVLTCRWQSAPYALTVTSFSSVSLDPPLVLVCIGKQSRFHTPVTAAGTWAVSVLAGDQGALARRFSAHGRAYATQFDDVATTPAPSGTPVLDGSLVWLDCRTVAEHDAGDHTIVVGEVVHTGPLSQTGAPVAESPRRHPLTYYRGAFSDVTAH</sequence>
<dbReference type="InterPro" id="IPR012349">
    <property type="entry name" value="Split_barrel_FMN-bd"/>
</dbReference>
<comment type="caution">
    <text evidence="4">The sequence shown here is derived from an EMBL/GenBank/DDBJ whole genome shotgun (WGS) entry which is preliminary data.</text>
</comment>
<evidence type="ECO:0000256" key="2">
    <source>
        <dbReference type="ARBA" id="ARBA00023002"/>
    </source>
</evidence>
<dbReference type="Pfam" id="PF01613">
    <property type="entry name" value="Flavin_Reduct"/>
    <property type="match status" value="1"/>
</dbReference>
<proteinExistence type="inferred from homology"/>
<name>A0ABP7DUT2_9ACTN</name>
<dbReference type="RefSeq" id="WP_344813275.1">
    <property type="nucleotide sequence ID" value="NZ_BAAAYX010000013.1"/>
</dbReference>
<evidence type="ECO:0000313" key="4">
    <source>
        <dbReference type="EMBL" id="GAA3710207.1"/>
    </source>
</evidence>
<organism evidence="4 5">
    <name type="scientific">Microlunatus aurantiacus</name>
    <dbReference type="NCBI Taxonomy" id="446786"/>
    <lineage>
        <taxon>Bacteria</taxon>
        <taxon>Bacillati</taxon>
        <taxon>Actinomycetota</taxon>
        <taxon>Actinomycetes</taxon>
        <taxon>Propionibacteriales</taxon>
        <taxon>Propionibacteriaceae</taxon>
        <taxon>Microlunatus</taxon>
    </lineage>
</organism>
<dbReference type="SUPFAM" id="SSF50475">
    <property type="entry name" value="FMN-binding split barrel"/>
    <property type="match status" value="1"/>
</dbReference>
<dbReference type="PANTHER" id="PTHR30466">
    <property type="entry name" value="FLAVIN REDUCTASE"/>
    <property type="match status" value="1"/>
</dbReference>
<keyword evidence="5" id="KW-1185">Reference proteome</keyword>
<gene>
    <name evidence="4" type="ORF">GCM10022204_30740</name>
</gene>
<comment type="similarity">
    <text evidence="1">Belongs to the non-flavoprotein flavin reductase family.</text>
</comment>
<dbReference type="InterPro" id="IPR050268">
    <property type="entry name" value="NADH-dep_flavin_reductase"/>
</dbReference>
<reference evidence="5" key="1">
    <citation type="journal article" date="2019" name="Int. J. Syst. Evol. Microbiol.">
        <title>The Global Catalogue of Microorganisms (GCM) 10K type strain sequencing project: providing services to taxonomists for standard genome sequencing and annotation.</title>
        <authorList>
            <consortium name="The Broad Institute Genomics Platform"/>
            <consortium name="The Broad Institute Genome Sequencing Center for Infectious Disease"/>
            <person name="Wu L."/>
            <person name="Ma J."/>
        </authorList>
    </citation>
    <scope>NUCLEOTIDE SEQUENCE [LARGE SCALE GENOMIC DNA]</scope>
    <source>
        <strain evidence="5">JCM 16548</strain>
    </source>
</reference>
<dbReference type="PANTHER" id="PTHR30466:SF11">
    <property type="entry name" value="FLAVIN-DEPENDENT MONOOXYGENASE, REDUCTASE SUBUNIT HSAB"/>
    <property type="match status" value="1"/>
</dbReference>
<dbReference type="SMART" id="SM00903">
    <property type="entry name" value="Flavin_Reduct"/>
    <property type="match status" value="1"/>
</dbReference>
<evidence type="ECO:0000256" key="1">
    <source>
        <dbReference type="ARBA" id="ARBA00008898"/>
    </source>
</evidence>
<keyword evidence="2" id="KW-0560">Oxidoreductase</keyword>
<feature type="domain" description="Flavin reductase like" evidence="3">
    <location>
        <begin position="12"/>
        <end position="168"/>
    </location>
</feature>
<accession>A0ABP7DUT2</accession>
<evidence type="ECO:0000313" key="5">
    <source>
        <dbReference type="Proteomes" id="UP001500051"/>
    </source>
</evidence>
<evidence type="ECO:0000259" key="3">
    <source>
        <dbReference type="SMART" id="SM00903"/>
    </source>
</evidence>
<protein>
    <submittedName>
        <fullName evidence="4">Flavin reductase family protein</fullName>
    </submittedName>
</protein>